<evidence type="ECO:0000313" key="6">
    <source>
        <dbReference type="Proteomes" id="UP001165065"/>
    </source>
</evidence>
<reference evidence="6" key="1">
    <citation type="journal article" date="2023" name="Commun. Biol.">
        <title>Genome analysis of Parmales, the sister group of diatoms, reveals the evolutionary specialization of diatoms from phago-mixotrophs to photoautotrophs.</title>
        <authorList>
            <person name="Ban H."/>
            <person name="Sato S."/>
            <person name="Yoshikawa S."/>
            <person name="Yamada K."/>
            <person name="Nakamura Y."/>
            <person name="Ichinomiya M."/>
            <person name="Sato N."/>
            <person name="Blanc-Mathieu R."/>
            <person name="Endo H."/>
            <person name="Kuwata A."/>
            <person name="Ogata H."/>
        </authorList>
    </citation>
    <scope>NUCLEOTIDE SEQUENCE [LARGE SCALE GENOMIC DNA]</scope>
</reference>
<dbReference type="InterPro" id="IPR050825">
    <property type="entry name" value="RBM42_RBP45_47-like"/>
</dbReference>
<dbReference type="PANTHER" id="PTHR47640">
    <property type="entry name" value="TRNA SELENOCYSTEINE 1-ASSOCIATED PROTEIN 1-RELATED-RELATED"/>
    <property type="match status" value="1"/>
</dbReference>
<protein>
    <recommendedName>
        <fullName evidence="4">RRM domain-containing protein</fullName>
    </recommendedName>
</protein>
<evidence type="ECO:0000256" key="1">
    <source>
        <dbReference type="ARBA" id="ARBA00022884"/>
    </source>
</evidence>
<dbReference type="EMBL" id="BRYA01000233">
    <property type="protein sequence ID" value="GMI44958.1"/>
    <property type="molecule type" value="Genomic_DNA"/>
</dbReference>
<comment type="caution">
    <text evidence="5">The sequence shown here is derived from an EMBL/GenBank/DDBJ whole genome shotgun (WGS) entry which is preliminary data.</text>
</comment>
<feature type="domain" description="RRM" evidence="4">
    <location>
        <begin position="144"/>
        <end position="222"/>
    </location>
</feature>
<evidence type="ECO:0000256" key="2">
    <source>
        <dbReference type="PROSITE-ProRule" id="PRU00176"/>
    </source>
</evidence>
<accession>A0A9W7GJ06</accession>
<evidence type="ECO:0000259" key="4">
    <source>
        <dbReference type="PROSITE" id="PS50102"/>
    </source>
</evidence>
<name>A0A9W7GJ06_9STRA</name>
<dbReference type="Gene3D" id="3.30.70.330">
    <property type="match status" value="1"/>
</dbReference>
<evidence type="ECO:0000313" key="5">
    <source>
        <dbReference type="EMBL" id="GMI44958.1"/>
    </source>
</evidence>
<feature type="region of interest" description="Disordered" evidence="3">
    <location>
        <begin position="222"/>
        <end position="245"/>
    </location>
</feature>
<dbReference type="OrthoDB" id="1749473at2759"/>
<gene>
    <name evidence="5" type="ORF">TrCOL_g8728</name>
</gene>
<dbReference type="PANTHER" id="PTHR47640:SF11">
    <property type="entry name" value="RNA-BINDING PROTEIN 42"/>
    <property type="match status" value="1"/>
</dbReference>
<keyword evidence="1 2" id="KW-0694">RNA-binding</keyword>
<proteinExistence type="predicted"/>
<feature type="region of interest" description="Disordered" evidence="3">
    <location>
        <begin position="16"/>
        <end position="86"/>
    </location>
</feature>
<sequence>MSDDLDAFFSDVAAAEASVKPSDETFEEEDDNHRTKKRKLDNTPVIQTISSVSAKPMKAAETLVKKMEQQQPSYPAPPPPQPVYQQSYVHPSVAPYHQRQAPVPKPPPKPVAPKVEKQTNAAVRSAAGKTWIDHSLEDWPANDIRLFVGDIAKEVNESMLLNAFKEYKSCAKVKIIYDKRTGASKGFGFVSFLDAKDAANCLRQMNDKFIGGRPIKVKKSEWKDRDMKEVKKKNKRDDKRKKEWI</sequence>
<dbReference type="Pfam" id="PF00076">
    <property type="entry name" value="RRM_1"/>
    <property type="match status" value="1"/>
</dbReference>
<dbReference type="SMART" id="SM00360">
    <property type="entry name" value="RRM"/>
    <property type="match status" value="1"/>
</dbReference>
<dbReference type="PROSITE" id="PS50102">
    <property type="entry name" value="RRM"/>
    <property type="match status" value="1"/>
</dbReference>
<dbReference type="GO" id="GO:0003729">
    <property type="term" value="F:mRNA binding"/>
    <property type="evidence" value="ECO:0007669"/>
    <property type="project" value="InterPro"/>
</dbReference>
<evidence type="ECO:0000256" key="3">
    <source>
        <dbReference type="SAM" id="MobiDB-lite"/>
    </source>
</evidence>
<dbReference type="InterPro" id="IPR035979">
    <property type="entry name" value="RBD_domain_sf"/>
</dbReference>
<organism evidence="5 6">
    <name type="scientific">Triparma columacea</name>
    <dbReference type="NCBI Taxonomy" id="722753"/>
    <lineage>
        <taxon>Eukaryota</taxon>
        <taxon>Sar</taxon>
        <taxon>Stramenopiles</taxon>
        <taxon>Ochrophyta</taxon>
        <taxon>Bolidophyceae</taxon>
        <taxon>Parmales</taxon>
        <taxon>Triparmaceae</taxon>
        <taxon>Triparma</taxon>
    </lineage>
</organism>
<dbReference type="Proteomes" id="UP001165065">
    <property type="component" value="Unassembled WGS sequence"/>
</dbReference>
<dbReference type="InterPro" id="IPR000504">
    <property type="entry name" value="RRM_dom"/>
</dbReference>
<dbReference type="InterPro" id="IPR012677">
    <property type="entry name" value="Nucleotide-bd_a/b_plait_sf"/>
</dbReference>
<dbReference type="SUPFAM" id="SSF54928">
    <property type="entry name" value="RNA-binding domain, RBD"/>
    <property type="match status" value="1"/>
</dbReference>
<keyword evidence="6" id="KW-1185">Reference proteome</keyword>
<dbReference type="AlphaFoldDB" id="A0A9W7GJ06"/>
<feature type="compositionally biased region" description="Polar residues" evidence="3">
    <location>
        <begin position="44"/>
        <end position="53"/>
    </location>
</feature>